<reference evidence="2 3" key="1">
    <citation type="journal article" date="2011" name="Science">
        <title>The ecoresponsive genome of Daphnia pulex.</title>
        <authorList>
            <person name="Colbourne J.K."/>
            <person name="Pfrender M.E."/>
            <person name="Gilbert D."/>
            <person name="Thomas W.K."/>
            <person name="Tucker A."/>
            <person name="Oakley T.H."/>
            <person name="Tokishita S."/>
            <person name="Aerts A."/>
            <person name="Arnold G.J."/>
            <person name="Basu M.K."/>
            <person name="Bauer D.J."/>
            <person name="Caceres C.E."/>
            <person name="Carmel L."/>
            <person name="Casola C."/>
            <person name="Choi J.H."/>
            <person name="Detter J.C."/>
            <person name="Dong Q."/>
            <person name="Dusheyko S."/>
            <person name="Eads B.D."/>
            <person name="Frohlich T."/>
            <person name="Geiler-Samerotte K.A."/>
            <person name="Gerlach D."/>
            <person name="Hatcher P."/>
            <person name="Jogdeo S."/>
            <person name="Krijgsveld J."/>
            <person name="Kriventseva E.V."/>
            <person name="Kultz D."/>
            <person name="Laforsch C."/>
            <person name="Lindquist E."/>
            <person name="Lopez J."/>
            <person name="Manak J.R."/>
            <person name="Muller J."/>
            <person name="Pangilinan J."/>
            <person name="Patwardhan R.P."/>
            <person name="Pitluck S."/>
            <person name="Pritham E.J."/>
            <person name="Rechtsteiner A."/>
            <person name="Rho M."/>
            <person name="Rogozin I.B."/>
            <person name="Sakarya O."/>
            <person name="Salamov A."/>
            <person name="Schaack S."/>
            <person name="Shapiro H."/>
            <person name="Shiga Y."/>
            <person name="Skalitzky C."/>
            <person name="Smith Z."/>
            <person name="Souvorov A."/>
            <person name="Sung W."/>
            <person name="Tang Z."/>
            <person name="Tsuchiya D."/>
            <person name="Tu H."/>
            <person name="Vos H."/>
            <person name="Wang M."/>
            <person name="Wolf Y.I."/>
            <person name="Yamagata H."/>
            <person name="Yamada T."/>
            <person name="Ye Y."/>
            <person name="Shaw J.R."/>
            <person name="Andrews J."/>
            <person name="Crease T.J."/>
            <person name="Tang H."/>
            <person name="Lucas S.M."/>
            <person name="Robertson H.M."/>
            <person name="Bork P."/>
            <person name="Koonin E.V."/>
            <person name="Zdobnov E.M."/>
            <person name="Grigoriev I.V."/>
            <person name="Lynch M."/>
            <person name="Boore J.L."/>
        </authorList>
    </citation>
    <scope>NUCLEOTIDE SEQUENCE [LARGE SCALE GENOMIC DNA]</scope>
</reference>
<feature type="region of interest" description="Disordered" evidence="1">
    <location>
        <begin position="36"/>
        <end position="66"/>
    </location>
</feature>
<keyword evidence="3" id="KW-1185">Reference proteome</keyword>
<organism evidence="2 3">
    <name type="scientific">Daphnia pulex</name>
    <name type="common">Water flea</name>
    <dbReference type="NCBI Taxonomy" id="6669"/>
    <lineage>
        <taxon>Eukaryota</taxon>
        <taxon>Metazoa</taxon>
        <taxon>Ecdysozoa</taxon>
        <taxon>Arthropoda</taxon>
        <taxon>Crustacea</taxon>
        <taxon>Branchiopoda</taxon>
        <taxon>Diplostraca</taxon>
        <taxon>Cladocera</taxon>
        <taxon>Anomopoda</taxon>
        <taxon>Daphniidae</taxon>
        <taxon>Daphnia</taxon>
    </lineage>
</organism>
<dbReference type="Proteomes" id="UP000000305">
    <property type="component" value="Unassembled WGS sequence"/>
</dbReference>
<proteinExistence type="predicted"/>
<feature type="compositionally biased region" description="Polar residues" evidence="1">
    <location>
        <begin position="36"/>
        <end position="49"/>
    </location>
</feature>
<dbReference type="EMBL" id="GL732902">
    <property type="protein sequence ID" value="EFX63992.1"/>
    <property type="molecule type" value="Genomic_DNA"/>
</dbReference>
<accession>E9HW88</accession>
<name>E9HW88_DAPPU</name>
<evidence type="ECO:0000313" key="3">
    <source>
        <dbReference type="Proteomes" id="UP000000305"/>
    </source>
</evidence>
<dbReference type="InParanoid" id="E9HW88"/>
<feature type="compositionally biased region" description="Acidic residues" evidence="1">
    <location>
        <begin position="51"/>
        <end position="66"/>
    </location>
</feature>
<sequence>MVKAFKEAKRFYTSELVDETIDQVFTNYVGRGQAFAQRNPQQSTSAKNLSTDEDVMWEDVEDYESQ</sequence>
<gene>
    <name evidence="2" type="ORF">DAPPUDRAFT_267257</name>
</gene>
<protein>
    <submittedName>
        <fullName evidence="2">Uncharacterized protein</fullName>
    </submittedName>
</protein>
<evidence type="ECO:0000313" key="2">
    <source>
        <dbReference type="EMBL" id="EFX63992.1"/>
    </source>
</evidence>
<dbReference type="HOGENOM" id="CLU_2833765_0_0_1"/>
<evidence type="ECO:0000256" key="1">
    <source>
        <dbReference type="SAM" id="MobiDB-lite"/>
    </source>
</evidence>
<dbReference type="AlphaFoldDB" id="E9HW88"/>
<dbReference type="KEGG" id="dpx:DAPPUDRAFT_267257"/>